<dbReference type="Proteomes" id="UP001242480">
    <property type="component" value="Unassembled WGS sequence"/>
</dbReference>
<name>A0ABU0JLH0_9HYPH</name>
<evidence type="ECO:0000313" key="1">
    <source>
        <dbReference type="EMBL" id="MDQ0475147.1"/>
    </source>
</evidence>
<dbReference type="EMBL" id="JAUSVX010000030">
    <property type="protein sequence ID" value="MDQ0475147.1"/>
    <property type="molecule type" value="Genomic_DNA"/>
</dbReference>
<reference evidence="1 2" key="1">
    <citation type="submission" date="2023-07" db="EMBL/GenBank/DDBJ databases">
        <title>Genomic Encyclopedia of Type Strains, Phase IV (KMG-IV): sequencing the most valuable type-strain genomes for metagenomic binning, comparative biology and taxonomic classification.</title>
        <authorList>
            <person name="Goeker M."/>
        </authorList>
    </citation>
    <scope>NUCLEOTIDE SEQUENCE [LARGE SCALE GENOMIC DNA]</scope>
    <source>
        <strain evidence="1 2">DSM 19619</strain>
    </source>
</reference>
<accession>A0ABU0JLH0</accession>
<protein>
    <submittedName>
        <fullName evidence="1">Uncharacterized protein</fullName>
    </submittedName>
</protein>
<keyword evidence="2" id="KW-1185">Reference proteome</keyword>
<comment type="caution">
    <text evidence="1">The sequence shown here is derived from an EMBL/GenBank/DDBJ whole genome shotgun (WGS) entry which is preliminary data.</text>
</comment>
<proteinExistence type="predicted"/>
<evidence type="ECO:0000313" key="2">
    <source>
        <dbReference type="Proteomes" id="UP001242480"/>
    </source>
</evidence>
<organism evidence="1 2">
    <name type="scientific">Labrys wisconsinensis</name>
    <dbReference type="NCBI Taxonomy" id="425677"/>
    <lineage>
        <taxon>Bacteria</taxon>
        <taxon>Pseudomonadati</taxon>
        <taxon>Pseudomonadota</taxon>
        <taxon>Alphaproteobacteria</taxon>
        <taxon>Hyphomicrobiales</taxon>
        <taxon>Xanthobacteraceae</taxon>
        <taxon>Labrys</taxon>
    </lineage>
</organism>
<sequence length="127" mass="13525">MTQTRTLFYVCSMNTVSIRSPACARLAALTQDAPEAAARFRRWRGRSGRAYLVSVYPIDACPDYIDAVLLAVDSASRTCVWVGEAATGLAPLLGALARAGADELHVHLLAGDAAARAAAIRDLDARH</sequence>
<dbReference type="RefSeq" id="WP_307285953.1">
    <property type="nucleotide sequence ID" value="NZ_JAUSVX010000030.1"/>
</dbReference>
<gene>
    <name evidence="1" type="ORF">QO011_008189</name>
</gene>